<dbReference type="InterPro" id="IPR002033">
    <property type="entry name" value="TatC"/>
</dbReference>
<evidence type="ECO:0000256" key="4">
    <source>
        <dbReference type="ARBA" id="ARBA00023136"/>
    </source>
</evidence>
<reference evidence="7" key="1">
    <citation type="submission" date="2016-11" db="EMBL/GenBank/DDBJ databases">
        <authorList>
            <person name="Varghese N."/>
            <person name="Submissions S."/>
        </authorList>
    </citation>
    <scope>NUCLEOTIDE SEQUENCE [LARGE SCALE GENOMIC DNA]</scope>
    <source>
        <strain evidence="7">DSM 17957</strain>
    </source>
</reference>
<dbReference type="OrthoDB" id="9777044at2"/>
<comment type="subcellular location">
    <subcellularLocation>
        <location evidence="5">Cell membrane</location>
        <topology evidence="5">Multi-pass membrane protein</topology>
    </subcellularLocation>
    <subcellularLocation>
        <location evidence="1">Membrane</location>
        <topology evidence="1">Multi-pass membrane protein</topology>
    </subcellularLocation>
</comment>
<feature type="transmembrane region" description="Helical" evidence="5">
    <location>
        <begin position="69"/>
        <end position="94"/>
    </location>
</feature>
<sequence length="246" mass="27658">MTKKEEMDILDHLDELRRRIIICLLAVMICSVLAYMKAPEIIGILKAPLGDIDLVFITPAEGFMTRIKAAFFGGVVFASPLIFLQTMLFIAPALYKKEKIILFSCLPFVVLLFGSGIFFGYQFLLPMTLQYLLSFGDGLMAPMLSASKYFSFVTGFTLGLGLVFELPMVLLMLSRFGIINYKMLAKNRKYMILLIAVVSALITPPDAISQLAVGLPLLFLFELSLSLMFIFYKITQRRSINTNEEL</sequence>
<dbReference type="STRING" id="1121919.SAMN02745975_00334"/>
<evidence type="ECO:0000256" key="5">
    <source>
        <dbReference type="HAMAP-Rule" id="MF_00902"/>
    </source>
</evidence>
<dbReference type="Proteomes" id="UP000184536">
    <property type="component" value="Unassembled WGS sequence"/>
</dbReference>
<evidence type="ECO:0000313" key="6">
    <source>
        <dbReference type="EMBL" id="SHI66575.1"/>
    </source>
</evidence>
<feature type="transmembrane region" description="Helical" evidence="5">
    <location>
        <begin position="190"/>
        <end position="208"/>
    </location>
</feature>
<evidence type="ECO:0000256" key="3">
    <source>
        <dbReference type="ARBA" id="ARBA00022989"/>
    </source>
</evidence>
<dbReference type="Pfam" id="PF00902">
    <property type="entry name" value="TatC"/>
    <property type="match status" value="1"/>
</dbReference>
<dbReference type="GO" id="GO:0009977">
    <property type="term" value="F:proton motive force dependent protein transmembrane transporter activity"/>
    <property type="evidence" value="ECO:0007669"/>
    <property type="project" value="TreeGrafter"/>
</dbReference>
<dbReference type="HAMAP" id="MF_00902">
    <property type="entry name" value="TatC"/>
    <property type="match status" value="1"/>
</dbReference>
<keyword evidence="5" id="KW-1003">Cell membrane</keyword>
<comment type="function">
    <text evidence="5">Part of the twin-arginine translocation (Tat) system that transports large folded proteins containing a characteristic twin-arginine motif in their signal peptide across membranes.</text>
</comment>
<proteinExistence type="inferred from homology"/>
<evidence type="ECO:0000256" key="1">
    <source>
        <dbReference type="ARBA" id="ARBA00004141"/>
    </source>
</evidence>
<dbReference type="GO" id="GO:0065002">
    <property type="term" value="P:intracellular protein transmembrane transport"/>
    <property type="evidence" value="ECO:0007669"/>
    <property type="project" value="TreeGrafter"/>
</dbReference>
<comment type="subunit">
    <text evidence="5">Forms a complex with TatA.</text>
</comment>
<protein>
    <recommendedName>
        <fullName evidence="5">Sec-independent protein translocase protein TatC</fullName>
    </recommendedName>
</protein>
<dbReference type="EMBL" id="FQZV01000005">
    <property type="protein sequence ID" value="SHI66575.1"/>
    <property type="molecule type" value="Genomic_DNA"/>
</dbReference>
<keyword evidence="5" id="KW-0813">Transport</keyword>
<dbReference type="PANTHER" id="PTHR30371">
    <property type="entry name" value="SEC-INDEPENDENT PROTEIN TRANSLOCASE PROTEIN TATC"/>
    <property type="match status" value="1"/>
</dbReference>
<dbReference type="PANTHER" id="PTHR30371:SF0">
    <property type="entry name" value="SEC-INDEPENDENT PROTEIN TRANSLOCASE PROTEIN TATC, CHLOROPLASTIC-RELATED"/>
    <property type="match status" value="1"/>
</dbReference>
<feature type="transmembrane region" description="Helical" evidence="5">
    <location>
        <begin position="20"/>
        <end position="38"/>
    </location>
</feature>
<feature type="transmembrane region" description="Helical" evidence="5">
    <location>
        <begin position="214"/>
        <end position="232"/>
    </location>
</feature>
<keyword evidence="4 5" id="KW-0472">Membrane</keyword>
<evidence type="ECO:0000256" key="2">
    <source>
        <dbReference type="ARBA" id="ARBA00022692"/>
    </source>
</evidence>
<dbReference type="AlphaFoldDB" id="A0A1M6CZT8"/>
<dbReference type="NCBIfam" id="TIGR00945">
    <property type="entry name" value="tatC"/>
    <property type="match status" value="1"/>
</dbReference>
<organism evidence="6 7">
    <name type="scientific">Geosporobacter subterraneus DSM 17957</name>
    <dbReference type="NCBI Taxonomy" id="1121919"/>
    <lineage>
        <taxon>Bacteria</taxon>
        <taxon>Bacillati</taxon>
        <taxon>Bacillota</taxon>
        <taxon>Clostridia</taxon>
        <taxon>Peptostreptococcales</taxon>
        <taxon>Thermotaleaceae</taxon>
        <taxon>Geosporobacter</taxon>
    </lineage>
</organism>
<dbReference type="GO" id="GO:0043953">
    <property type="term" value="P:protein transport by the Tat complex"/>
    <property type="evidence" value="ECO:0007669"/>
    <property type="project" value="UniProtKB-UniRule"/>
</dbReference>
<comment type="similarity">
    <text evidence="5">Belongs to the TatC family.</text>
</comment>
<keyword evidence="7" id="KW-1185">Reference proteome</keyword>
<dbReference type="RefSeq" id="WP_110939635.1">
    <property type="nucleotide sequence ID" value="NZ_FQZV01000005.1"/>
</dbReference>
<keyword evidence="5" id="KW-0653">Protein transport</keyword>
<keyword evidence="5" id="KW-0811">Translocation</keyword>
<keyword evidence="3 5" id="KW-1133">Transmembrane helix</keyword>
<dbReference type="GO" id="GO:0033281">
    <property type="term" value="C:TAT protein transport complex"/>
    <property type="evidence" value="ECO:0007669"/>
    <property type="project" value="UniProtKB-UniRule"/>
</dbReference>
<name>A0A1M6CZT8_9FIRM</name>
<feature type="transmembrane region" description="Helical" evidence="5">
    <location>
        <begin position="149"/>
        <end position="178"/>
    </location>
</feature>
<gene>
    <name evidence="5" type="primary">tatC</name>
    <name evidence="6" type="ORF">SAMN02745975_00334</name>
</gene>
<feature type="transmembrane region" description="Helical" evidence="5">
    <location>
        <begin position="101"/>
        <end position="124"/>
    </location>
</feature>
<evidence type="ECO:0000313" key="7">
    <source>
        <dbReference type="Proteomes" id="UP000184536"/>
    </source>
</evidence>
<keyword evidence="2 5" id="KW-0812">Transmembrane</keyword>
<accession>A0A1M6CZT8</accession>
<dbReference type="PRINTS" id="PR01840">
    <property type="entry name" value="TATCFAMILY"/>
</dbReference>